<keyword evidence="5 8" id="KW-0812">Transmembrane</keyword>
<evidence type="ECO:0000256" key="8">
    <source>
        <dbReference type="SAM" id="Phobius"/>
    </source>
</evidence>
<dbReference type="NCBIfam" id="TIGR00711">
    <property type="entry name" value="efflux_EmrB"/>
    <property type="match status" value="1"/>
</dbReference>
<feature type="transmembrane region" description="Helical" evidence="8">
    <location>
        <begin position="278"/>
        <end position="298"/>
    </location>
</feature>
<keyword evidence="11" id="KW-1185">Reference proteome</keyword>
<comment type="caution">
    <text evidence="10">The sequence shown here is derived from an EMBL/GenBank/DDBJ whole genome shotgun (WGS) entry which is preliminary data.</text>
</comment>
<dbReference type="SUPFAM" id="SSF103473">
    <property type="entry name" value="MFS general substrate transporter"/>
    <property type="match status" value="1"/>
</dbReference>
<evidence type="ECO:0000256" key="5">
    <source>
        <dbReference type="ARBA" id="ARBA00022692"/>
    </source>
</evidence>
<dbReference type="PANTHER" id="PTHR42718">
    <property type="entry name" value="MAJOR FACILITATOR SUPERFAMILY MULTIDRUG TRANSPORTER MFSC"/>
    <property type="match status" value="1"/>
</dbReference>
<dbReference type="PRINTS" id="PR01036">
    <property type="entry name" value="TCRTETB"/>
</dbReference>
<feature type="transmembrane region" description="Helical" evidence="8">
    <location>
        <begin position="205"/>
        <end position="224"/>
    </location>
</feature>
<protein>
    <submittedName>
        <fullName evidence="10">EmrB/QacA subfamily drug resistance transporter</fullName>
    </submittedName>
</protein>
<evidence type="ECO:0000256" key="3">
    <source>
        <dbReference type="ARBA" id="ARBA00022448"/>
    </source>
</evidence>
<feature type="transmembrane region" description="Helical" evidence="8">
    <location>
        <begin position="339"/>
        <end position="357"/>
    </location>
</feature>
<comment type="subcellular location">
    <subcellularLocation>
        <location evidence="1">Cell membrane</location>
        <topology evidence="1">Multi-pass membrane protein</topology>
    </subcellularLocation>
</comment>
<proteinExistence type="inferred from homology"/>
<accession>A0ABT9XJX8</accession>
<comment type="similarity">
    <text evidence="2">Belongs to the major facilitator superfamily. EmrB family.</text>
</comment>
<dbReference type="InterPro" id="IPR004638">
    <property type="entry name" value="EmrB-like"/>
</dbReference>
<gene>
    <name evidence="10" type="ORF">J2S03_001946</name>
</gene>
<keyword evidence="6 8" id="KW-1133">Transmembrane helix</keyword>
<feature type="transmembrane region" description="Helical" evidence="8">
    <location>
        <begin position="310"/>
        <end position="327"/>
    </location>
</feature>
<evidence type="ECO:0000256" key="4">
    <source>
        <dbReference type="ARBA" id="ARBA00022475"/>
    </source>
</evidence>
<keyword evidence="4" id="KW-1003">Cell membrane</keyword>
<evidence type="ECO:0000256" key="6">
    <source>
        <dbReference type="ARBA" id="ARBA00022989"/>
    </source>
</evidence>
<dbReference type="PROSITE" id="PS50850">
    <property type="entry name" value="MFS"/>
    <property type="match status" value="1"/>
</dbReference>
<evidence type="ECO:0000313" key="11">
    <source>
        <dbReference type="Proteomes" id="UP001232973"/>
    </source>
</evidence>
<feature type="transmembrane region" description="Helical" evidence="8">
    <location>
        <begin position="21"/>
        <end position="42"/>
    </location>
</feature>
<feature type="transmembrane region" description="Helical" evidence="8">
    <location>
        <begin position="54"/>
        <end position="74"/>
    </location>
</feature>
<evidence type="ECO:0000259" key="9">
    <source>
        <dbReference type="PROSITE" id="PS50850"/>
    </source>
</evidence>
<dbReference type="Gene3D" id="1.20.1250.20">
    <property type="entry name" value="MFS general substrate transporter like domains"/>
    <property type="match status" value="1"/>
</dbReference>
<feature type="transmembrane region" description="Helical" evidence="8">
    <location>
        <begin position="489"/>
        <end position="508"/>
    </location>
</feature>
<keyword evidence="7 8" id="KW-0472">Membrane</keyword>
<dbReference type="InterPro" id="IPR011701">
    <property type="entry name" value="MFS"/>
</dbReference>
<evidence type="ECO:0000256" key="2">
    <source>
        <dbReference type="ARBA" id="ARBA00008537"/>
    </source>
</evidence>
<feature type="domain" description="Major facilitator superfamily (MFS) profile" evidence="9">
    <location>
        <begin position="20"/>
        <end position="512"/>
    </location>
</feature>
<feature type="transmembrane region" description="Helical" evidence="8">
    <location>
        <begin position="143"/>
        <end position="162"/>
    </location>
</feature>
<dbReference type="CDD" id="cd17503">
    <property type="entry name" value="MFS_LmrB_MDR_like"/>
    <property type="match status" value="1"/>
</dbReference>
<dbReference type="InterPro" id="IPR020846">
    <property type="entry name" value="MFS_dom"/>
</dbReference>
<keyword evidence="3" id="KW-0813">Transport</keyword>
<evidence type="ECO:0000256" key="7">
    <source>
        <dbReference type="ARBA" id="ARBA00023136"/>
    </source>
</evidence>
<feature type="transmembrane region" description="Helical" evidence="8">
    <location>
        <begin position="174"/>
        <end position="193"/>
    </location>
</feature>
<name>A0ABT9XJX8_9BACL</name>
<dbReference type="Gene3D" id="1.20.1720.10">
    <property type="entry name" value="Multidrug resistance protein D"/>
    <property type="match status" value="1"/>
</dbReference>
<feature type="transmembrane region" description="Helical" evidence="8">
    <location>
        <begin position="86"/>
        <end position="105"/>
    </location>
</feature>
<sequence>MEQTVQHQYEITRMKAPGLQLFIIILGVFMAILDTSVVNVAIPTMEHDFNATTAQIQWVLTGYMLMIGVLVPISGWLTDKFGAKHLFLFSLAVFTLGSALCGMAWSTSSMIFFRLIQAIGGGFMMPVAQAMIFRIFPPDRRGVVMGLFGVSIMVAPAVGPTLSGYLVQYASWRLIFYINVPFGILGLVLGILFMHEFSHETKAKFDLWGFIFSTVGFFSLLYGLNNVPSDGWRSPSVDVFVAVGVICIILLVIVEFMVKDPMIQFRVFKDYMFTMSTIISAIINIALFAGIFFLPLYLQNIVGLSAMRTGLLMMPAALATAVMMPISGRLFDRFGARPLGIIGLLTITIVTIGFTRLDPNTSVGYVQWLYVLRSLGMGLTMMPIMTAGMNTLPPQLMSQGSGLSNTARQVSSSLGTAVLTTIMTQREQFHFGVMAQNVTPFTYQGQFLTQLQQALQSQGLPAAAAQSTAATDYAGLLQERAFVMGLNDAFWVATILTAIALVLVFFYASKREAAIRRGNREKKGSKVARPAMEA</sequence>
<dbReference type="InterPro" id="IPR036259">
    <property type="entry name" value="MFS_trans_sf"/>
</dbReference>
<evidence type="ECO:0000313" key="10">
    <source>
        <dbReference type="EMBL" id="MDQ0190083.1"/>
    </source>
</evidence>
<feature type="transmembrane region" description="Helical" evidence="8">
    <location>
        <begin position="111"/>
        <end position="136"/>
    </location>
</feature>
<feature type="transmembrane region" description="Helical" evidence="8">
    <location>
        <begin position="239"/>
        <end position="258"/>
    </location>
</feature>
<dbReference type="RefSeq" id="WP_274456839.1">
    <property type="nucleotide sequence ID" value="NZ_CP067097.1"/>
</dbReference>
<dbReference type="EMBL" id="JAUSTP010000014">
    <property type="protein sequence ID" value="MDQ0190083.1"/>
    <property type="molecule type" value="Genomic_DNA"/>
</dbReference>
<reference evidence="10 11" key="1">
    <citation type="submission" date="2023-07" db="EMBL/GenBank/DDBJ databases">
        <title>Genomic Encyclopedia of Type Strains, Phase IV (KMG-IV): sequencing the most valuable type-strain genomes for metagenomic binning, comparative biology and taxonomic classification.</title>
        <authorList>
            <person name="Goeker M."/>
        </authorList>
    </citation>
    <scope>NUCLEOTIDE SEQUENCE [LARGE SCALE GENOMIC DNA]</scope>
    <source>
        <strain evidence="10 11">DSM 4006</strain>
    </source>
</reference>
<organism evidence="10 11">
    <name type="scientific">Alicyclobacillus cycloheptanicus</name>
    <dbReference type="NCBI Taxonomy" id="1457"/>
    <lineage>
        <taxon>Bacteria</taxon>
        <taxon>Bacillati</taxon>
        <taxon>Bacillota</taxon>
        <taxon>Bacilli</taxon>
        <taxon>Bacillales</taxon>
        <taxon>Alicyclobacillaceae</taxon>
        <taxon>Alicyclobacillus</taxon>
    </lineage>
</organism>
<dbReference type="Proteomes" id="UP001232973">
    <property type="component" value="Unassembled WGS sequence"/>
</dbReference>
<evidence type="ECO:0000256" key="1">
    <source>
        <dbReference type="ARBA" id="ARBA00004651"/>
    </source>
</evidence>
<dbReference type="PANTHER" id="PTHR42718:SF9">
    <property type="entry name" value="MAJOR FACILITATOR SUPERFAMILY MULTIDRUG TRANSPORTER MFSC"/>
    <property type="match status" value="1"/>
</dbReference>
<dbReference type="Pfam" id="PF07690">
    <property type="entry name" value="MFS_1"/>
    <property type="match status" value="1"/>
</dbReference>